<dbReference type="InterPro" id="IPR051794">
    <property type="entry name" value="PG_Endopeptidase_C40"/>
</dbReference>
<dbReference type="RefSeq" id="WP_301130797.1">
    <property type="nucleotide sequence ID" value="NZ_JAUHPW010000001.1"/>
</dbReference>
<evidence type="ECO:0000256" key="4">
    <source>
        <dbReference type="ARBA" id="ARBA00022807"/>
    </source>
</evidence>
<evidence type="ECO:0000256" key="2">
    <source>
        <dbReference type="ARBA" id="ARBA00022670"/>
    </source>
</evidence>
<keyword evidence="2" id="KW-0645">Protease</keyword>
<evidence type="ECO:0000256" key="6">
    <source>
        <dbReference type="SAM" id="SignalP"/>
    </source>
</evidence>
<dbReference type="PANTHER" id="PTHR47359">
    <property type="entry name" value="PEPTIDOGLYCAN DL-ENDOPEPTIDASE CWLO"/>
    <property type="match status" value="1"/>
</dbReference>
<feature type="domain" description="NlpC/P60" evidence="7">
    <location>
        <begin position="202"/>
        <end position="312"/>
    </location>
</feature>
<organism evidence="8 9">
    <name type="scientific">Demequina litoralis</name>
    <dbReference type="NCBI Taxonomy" id="3051660"/>
    <lineage>
        <taxon>Bacteria</taxon>
        <taxon>Bacillati</taxon>
        <taxon>Actinomycetota</taxon>
        <taxon>Actinomycetes</taxon>
        <taxon>Micrococcales</taxon>
        <taxon>Demequinaceae</taxon>
        <taxon>Demequina</taxon>
    </lineage>
</organism>
<protein>
    <submittedName>
        <fullName evidence="8">C40 family peptidase</fullName>
    </submittedName>
</protein>
<dbReference type="PROSITE" id="PS51935">
    <property type="entry name" value="NLPC_P60"/>
    <property type="match status" value="1"/>
</dbReference>
<keyword evidence="4" id="KW-0788">Thiol protease</keyword>
<feature type="signal peptide" evidence="6">
    <location>
        <begin position="1"/>
        <end position="35"/>
    </location>
</feature>
<dbReference type="Gene3D" id="3.90.1720.10">
    <property type="entry name" value="endopeptidase domain like (from Nostoc punctiforme)"/>
    <property type="match status" value="1"/>
</dbReference>
<proteinExistence type="inferred from homology"/>
<evidence type="ECO:0000256" key="5">
    <source>
        <dbReference type="SAM" id="MobiDB-lite"/>
    </source>
</evidence>
<dbReference type="PANTHER" id="PTHR47359:SF3">
    <property type="entry name" value="NLP_P60 DOMAIN-CONTAINING PROTEIN-RELATED"/>
    <property type="match status" value="1"/>
</dbReference>
<gene>
    <name evidence="8" type="ORF">QQX09_00740</name>
</gene>
<dbReference type="Pfam" id="PF00877">
    <property type="entry name" value="NLPC_P60"/>
    <property type="match status" value="1"/>
</dbReference>
<dbReference type="Proteomes" id="UP001172728">
    <property type="component" value="Unassembled WGS sequence"/>
</dbReference>
<dbReference type="InterPro" id="IPR038765">
    <property type="entry name" value="Papain-like_cys_pep_sf"/>
</dbReference>
<evidence type="ECO:0000256" key="3">
    <source>
        <dbReference type="ARBA" id="ARBA00022801"/>
    </source>
</evidence>
<comment type="caution">
    <text evidence="8">The sequence shown here is derived from an EMBL/GenBank/DDBJ whole genome shotgun (WGS) entry which is preliminary data.</text>
</comment>
<evidence type="ECO:0000256" key="1">
    <source>
        <dbReference type="ARBA" id="ARBA00007074"/>
    </source>
</evidence>
<dbReference type="SUPFAM" id="SSF54001">
    <property type="entry name" value="Cysteine proteinases"/>
    <property type="match status" value="1"/>
</dbReference>
<keyword evidence="9" id="KW-1185">Reference proteome</keyword>
<evidence type="ECO:0000259" key="7">
    <source>
        <dbReference type="PROSITE" id="PS51935"/>
    </source>
</evidence>
<name>A0ABT8G5G5_9MICO</name>
<comment type="similarity">
    <text evidence="1">Belongs to the peptidase C40 family.</text>
</comment>
<dbReference type="InterPro" id="IPR000064">
    <property type="entry name" value="NLP_P60_dom"/>
</dbReference>
<keyword evidence="3" id="KW-0378">Hydrolase</keyword>
<dbReference type="EMBL" id="JAUHPW010000001">
    <property type="protein sequence ID" value="MDN4474374.1"/>
    <property type="molecule type" value="Genomic_DNA"/>
</dbReference>
<feature type="chain" id="PRO_5047020889" evidence="6">
    <location>
        <begin position="36"/>
        <end position="312"/>
    </location>
</feature>
<evidence type="ECO:0000313" key="9">
    <source>
        <dbReference type="Proteomes" id="UP001172728"/>
    </source>
</evidence>
<reference evidence="8" key="1">
    <citation type="submission" date="2023-06" db="EMBL/GenBank/DDBJ databases">
        <title>Sysu t00192.</title>
        <authorList>
            <person name="Gao L."/>
            <person name="Fang B.-Z."/>
            <person name="Li W.-J."/>
        </authorList>
    </citation>
    <scope>NUCLEOTIDE SEQUENCE</scope>
    <source>
        <strain evidence="8">SYSU T00192</strain>
    </source>
</reference>
<accession>A0ABT8G5G5</accession>
<evidence type="ECO:0000313" key="8">
    <source>
        <dbReference type="EMBL" id="MDN4474374.1"/>
    </source>
</evidence>
<keyword evidence="6" id="KW-0732">Signal</keyword>
<sequence>MFFARLPFPRRAQRAASATVAGGALSLGYATAALASPAGTPADASELPSQAQETVRTAELTVAPISADAEASWGGAEVPEVEVTPLWEQPKQIAKARRLASDPEVVTTAAVHLRADASVDADSLTVVPEGSELGTDADAVTQGRFTRVYTEDGLTGFIATRLLDDYVVEVEETAASTSTSSSSGSSTASGSSSTASSSTASSASYASIVSAALSQVGSAYAFASATPGAFDCSGLVSWAYAQVGKSVPHSSSAIRATGTVIPASAAQPGDIIWSPGHVSIYLGNGQQVEAVGPGSGVQQTSIWQSSPVFLRF</sequence>
<feature type="region of interest" description="Disordered" evidence="5">
    <location>
        <begin position="174"/>
        <end position="197"/>
    </location>
</feature>